<dbReference type="InterPro" id="IPR036291">
    <property type="entry name" value="NAD(P)-bd_dom_sf"/>
</dbReference>
<reference evidence="1 2" key="1">
    <citation type="submission" date="2023-06" db="EMBL/GenBank/DDBJ databases">
        <authorList>
            <person name="Yushchuk O."/>
            <person name="Binda E."/>
            <person name="Ruckert-Reed C."/>
            <person name="Fedorenko V."/>
            <person name="Kalinowski J."/>
            <person name="Marinelli F."/>
        </authorList>
    </citation>
    <scope>NUCLEOTIDE SEQUENCE [LARGE SCALE GENOMIC DNA]</scope>
    <source>
        <strain evidence="1 2">NRRL 3884</strain>
    </source>
</reference>
<protein>
    <submittedName>
        <fullName evidence="1">Potassium transporter TrkA</fullName>
    </submittedName>
</protein>
<dbReference type="SUPFAM" id="SSF51735">
    <property type="entry name" value="NAD(P)-binding Rossmann-fold domains"/>
    <property type="match status" value="1"/>
</dbReference>
<evidence type="ECO:0000313" key="2">
    <source>
        <dbReference type="Proteomes" id="UP001240150"/>
    </source>
</evidence>
<proteinExistence type="predicted"/>
<sequence>MTERRRAIVVIGTGAFSRALCRALAGLTLPPGTEVHVVGRTPGAAVAVCEAAHAAWPEPGAPAFYPVDLPLSPDIDVRWLLRAVRPHTVVVCASLQSPAEFRASDSGWARLVRTAGFAVTLPLQAALAAPIATACADADPPVTMVNACFPDAVNPTLRARGLPVLCGLGNVGSLAEAVYTGLGVTDPGRVKLFAHHAHLHEPADPELEARCWLDDEPYPDVGGLLRPVRTGSRTAVNDAGATVSAEVVRTLADGGRWIGHLPGPLGLPGGFPVQLEGTALTLRLPPGPSLDAHLSWTHRVAVLDGADVGVDGTVRFAPQATVALREHLPDLPATLMPQELPEICRRLLDLRHRLR</sequence>
<evidence type="ECO:0000313" key="1">
    <source>
        <dbReference type="EMBL" id="WIM94522.1"/>
    </source>
</evidence>
<accession>A0ABY8WAI6</accession>
<gene>
    <name evidence="1" type="ORF">ACTOB_006549</name>
</gene>
<organism evidence="1 2">
    <name type="scientific">Actinoplanes oblitus</name>
    <dbReference type="NCBI Taxonomy" id="3040509"/>
    <lineage>
        <taxon>Bacteria</taxon>
        <taxon>Bacillati</taxon>
        <taxon>Actinomycetota</taxon>
        <taxon>Actinomycetes</taxon>
        <taxon>Micromonosporales</taxon>
        <taxon>Micromonosporaceae</taxon>
        <taxon>Actinoplanes</taxon>
    </lineage>
</organism>
<dbReference type="RefSeq" id="WP_284915739.1">
    <property type="nucleotide sequence ID" value="NZ_CP126980.1"/>
</dbReference>
<name>A0ABY8WAI6_9ACTN</name>
<dbReference type="EMBL" id="CP126980">
    <property type="protein sequence ID" value="WIM94522.1"/>
    <property type="molecule type" value="Genomic_DNA"/>
</dbReference>
<keyword evidence="2" id="KW-1185">Reference proteome</keyword>
<dbReference type="Proteomes" id="UP001240150">
    <property type="component" value="Chromosome"/>
</dbReference>